<keyword evidence="5" id="KW-0175">Coiled coil</keyword>
<feature type="transmembrane region" description="Helical" evidence="6">
    <location>
        <begin position="20"/>
        <end position="41"/>
    </location>
</feature>
<dbReference type="AlphaFoldDB" id="A0A016XJH3"/>
<dbReference type="SMART" id="SM00283">
    <property type="entry name" value="MA"/>
    <property type="match status" value="1"/>
</dbReference>
<evidence type="ECO:0000256" key="2">
    <source>
        <dbReference type="ARBA" id="ARBA00022481"/>
    </source>
</evidence>
<keyword evidence="6" id="KW-1133">Transmembrane helix</keyword>
<dbReference type="STRING" id="1458275.AZ34_09950"/>
<dbReference type="GO" id="GO:0006935">
    <property type="term" value="P:chemotaxis"/>
    <property type="evidence" value="ECO:0007669"/>
    <property type="project" value="TreeGrafter"/>
</dbReference>
<evidence type="ECO:0000256" key="1">
    <source>
        <dbReference type="ARBA" id="ARBA00004370"/>
    </source>
</evidence>
<dbReference type="PANTHER" id="PTHR43531:SF14">
    <property type="entry name" value="METHYL-ACCEPTING CHEMOTAXIS PROTEIN I-RELATED"/>
    <property type="match status" value="1"/>
</dbReference>
<evidence type="ECO:0000313" key="9">
    <source>
        <dbReference type="Proteomes" id="UP000023268"/>
    </source>
</evidence>
<dbReference type="GO" id="GO:0007165">
    <property type="term" value="P:signal transduction"/>
    <property type="evidence" value="ECO:0007669"/>
    <property type="project" value="UniProtKB-KW"/>
</dbReference>
<dbReference type="FunFam" id="1.10.287.950:FF:000001">
    <property type="entry name" value="Methyl-accepting chemotaxis sensory transducer"/>
    <property type="match status" value="1"/>
</dbReference>
<dbReference type="eggNOG" id="COG0840">
    <property type="taxonomic scope" value="Bacteria"/>
</dbReference>
<gene>
    <name evidence="8" type="ORF">AZ34_09950</name>
</gene>
<feature type="coiled-coil region" evidence="5">
    <location>
        <begin position="487"/>
        <end position="525"/>
    </location>
</feature>
<evidence type="ECO:0000256" key="6">
    <source>
        <dbReference type="SAM" id="Phobius"/>
    </source>
</evidence>
<dbReference type="InterPro" id="IPR051310">
    <property type="entry name" value="MCP_chemotaxis"/>
</dbReference>
<keyword evidence="2" id="KW-0488">Methylation</keyword>
<dbReference type="OrthoDB" id="8576332at2"/>
<name>A0A016XJH3_9BURK</name>
<comment type="similarity">
    <text evidence="3">Belongs to the methyl-accepting chemotaxis (MCP) protein family.</text>
</comment>
<dbReference type="PROSITE" id="PS50111">
    <property type="entry name" value="CHEMOTAXIS_TRANSDUC_2"/>
    <property type="match status" value="1"/>
</dbReference>
<evidence type="ECO:0000313" key="8">
    <source>
        <dbReference type="EMBL" id="EYC51373.1"/>
    </source>
</evidence>
<dbReference type="PANTHER" id="PTHR43531">
    <property type="entry name" value="PROTEIN ICFG"/>
    <property type="match status" value="1"/>
</dbReference>
<dbReference type="GO" id="GO:0004888">
    <property type="term" value="F:transmembrane signaling receptor activity"/>
    <property type="evidence" value="ECO:0007669"/>
    <property type="project" value="TreeGrafter"/>
</dbReference>
<evidence type="ECO:0000256" key="4">
    <source>
        <dbReference type="PROSITE-ProRule" id="PRU00284"/>
    </source>
</evidence>
<evidence type="ECO:0000256" key="3">
    <source>
        <dbReference type="ARBA" id="ARBA00029447"/>
    </source>
</evidence>
<evidence type="ECO:0000256" key="5">
    <source>
        <dbReference type="SAM" id="Coils"/>
    </source>
</evidence>
<dbReference type="GO" id="GO:0005886">
    <property type="term" value="C:plasma membrane"/>
    <property type="evidence" value="ECO:0007669"/>
    <property type="project" value="TreeGrafter"/>
</dbReference>
<dbReference type="EMBL" id="JEMG01000001">
    <property type="protein sequence ID" value="EYC51373.1"/>
    <property type="molecule type" value="Genomic_DNA"/>
</dbReference>
<keyword evidence="6" id="KW-0472">Membrane</keyword>
<feature type="domain" description="Methyl-accepting transducer" evidence="7">
    <location>
        <begin position="287"/>
        <end position="516"/>
    </location>
</feature>
<protein>
    <submittedName>
        <fullName evidence="8">Chemotaxis protein</fullName>
    </submittedName>
</protein>
<dbReference type="SUPFAM" id="SSF58104">
    <property type="entry name" value="Methyl-accepting chemotaxis protein (MCP) signaling domain"/>
    <property type="match status" value="1"/>
</dbReference>
<keyword evidence="6" id="KW-0812">Transmembrane</keyword>
<accession>A0A016XJH3</accession>
<feature type="transmembrane region" description="Helical" evidence="6">
    <location>
        <begin position="205"/>
        <end position="226"/>
    </location>
</feature>
<dbReference type="Pfam" id="PF00015">
    <property type="entry name" value="MCPsignal"/>
    <property type="match status" value="1"/>
</dbReference>
<proteinExistence type="inferred from homology"/>
<keyword evidence="4" id="KW-0807">Transducer</keyword>
<dbReference type="Proteomes" id="UP000023268">
    <property type="component" value="Unassembled WGS sequence"/>
</dbReference>
<comment type="caution">
    <text evidence="8">The sequence shown here is derived from an EMBL/GenBank/DDBJ whole genome shotgun (WGS) entry which is preliminary data.</text>
</comment>
<organism evidence="8 9">
    <name type="scientific">Hylemonella gracilis str. Niagara R</name>
    <dbReference type="NCBI Taxonomy" id="1458275"/>
    <lineage>
        <taxon>Bacteria</taxon>
        <taxon>Pseudomonadati</taxon>
        <taxon>Pseudomonadota</taxon>
        <taxon>Betaproteobacteria</taxon>
        <taxon>Burkholderiales</taxon>
        <taxon>Comamonadaceae</taxon>
        <taxon>Hylemonella</taxon>
    </lineage>
</organism>
<dbReference type="RefSeq" id="WP_051509664.1">
    <property type="nucleotide sequence ID" value="NZ_JEMG01000001.1"/>
</dbReference>
<dbReference type="CDD" id="cd11386">
    <property type="entry name" value="MCP_signal"/>
    <property type="match status" value="1"/>
</dbReference>
<dbReference type="Gene3D" id="1.10.287.950">
    <property type="entry name" value="Methyl-accepting chemotaxis protein"/>
    <property type="match status" value="1"/>
</dbReference>
<dbReference type="InterPro" id="IPR004089">
    <property type="entry name" value="MCPsignal_dom"/>
</dbReference>
<sequence length="553" mass="59471">MLELQNNKHGRGSPRPRLSLSQQFMLLIALLVAGFTIYGAWSFKTLNDLRVNGALYKRIIQGKDLIADILPPPAYIIESYLTTRQMMDANTDKQVTELTARLKRLRDEYEARHAFWRTESLEPEIARAMLEDSYQPARKFYARAFDDFIPALEKSDWTRAQTVLGELAQLYEEHRQVIDKVVEMTIARNARDEARAQERIVTDSLVMLGILLLALIVASAAALLIARGTVRLLGGEPAYAMGIADLVADGDLSHAIEVRQGTQASLLGAMRRMQSKLTQMVHRIRESAASIGASAHEILGGNHDLSGRTAQQAAALEETTGSMQELASAVKQNAVNARQAHQLATTASSVAERGGSAVNEVVHTMESIAESSRQISDIISVIEGIAFQTNILALNAAVEAARAGEQGKGFAVVASEVRALAQRSADAAKQIKALIHDSTARVQTGTQQVGQAGATMQDIVSAVRTVTDIMGEISLASEEQSSGIDQVNRAVTQMDEVTQQNAALVEQIAAAANALNTQAQHLNQAIAAFRIAGGVSGSDPAATPARKALALPG</sequence>
<reference evidence="8 9" key="1">
    <citation type="submission" date="2014-02" db="EMBL/GenBank/DDBJ databases">
        <title>Draft Genome of Hylemonella gracilis isolated from the Niagara River.</title>
        <authorList>
            <person name="Pawlowski D.R."/>
            <person name="Koudelka G.B."/>
        </authorList>
    </citation>
    <scope>NUCLEOTIDE SEQUENCE [LARGE SCALE GENOMIC DNA]</scope>
    <source>
        <strain evidence="8 9">Niagara R</strain>
    </source>
</reference>
<comment type="subcellular location">
    <subcellularLocation>
        <location evidence="1">Membrane</location>
    </subcellularLocation>
</comment>
<evidence type="ECO:0000259" key="7">
    <source>
        <dbReference type="PROSITE" id="PS50111"/>
    </source>
</evidence>